<feature type="transmembrane region" description="Helical" evidence="1">
    <location>
        <begin position="186"/>
        <end position="211"/>
    </location>
</feature>
<dbReference type="Proteomes" id="UP000002640">
    <property type="component" value="Unassembled WGS sequence"/>
</dbReference>
<organism evidence="3 4">
    <name type="scientific">Phytophthora sojae (strain P6497)</name>
    <name type="common">Soybean stem and root rot agent</name>
    <name type="synonym">Phytophthora megasperma f. sp. glycines</name>
    <dbReference type="NCBI Taxonomy" id="1094619"/>
    <lineage>
        <taxon>Eukaryota</taxon>
        <taxon>Sar</taxon>
        <taxon>Stramenopiles</taxon>
        <taxon>Oomycota</taxon>
        <taxon>Peronosporomycetes</taxon>
        <taxon>Peronosporales</taxon>
        <taxon>Peronosporaceae</taxon>
        <taxon>Phytophthora</taxon>
    </lineage>
</organism>
<dbReference type="GO" id="GO:0004674">
    <property type="term" value="F:protein serine/threonine kinase activity"/>
    <property type="evidence" value="ECO:0007669"/>
    <property type="project" value="TreeGrafter"/>
</dbReference>
<keyword evidence="4" id="KW-1185">Reference proteome</keyword>
<dbReference type="Pfam" id="PF00069">
    <property type="entry name" value="Pkinase"/>
    <property type="match status" value="1"/>
</dbReference>
<dbReference type="GO" id="GO:0005524">
    <property type="term" value="F:ATP binding"/>
    <property type="evidence" value="ECO:0007669"/>
    <property type="project" value="InterPro"/>
</dbReference>
<evidence type="ECO:0000256" key="1">
    <source>
        <dbReference type="SAM" id="Phobius"/>
    </source>
</evidence>
<dbReference type="InterPro" id="IPR051681">
    <property type="entry name" value="Ser/Thr_Kinases-Pseudokinases"/>
</dbReference>
<dbReference type="GeneID" id="20660191"/>
<dbReference type="SUPFAM" id="SSF56112">
    <property type="entry name" value="Protein kinase-like (PK-like)"/>
    <property type="match status" value="1"/>
</dbReference>
<dbReference type="KEGG" id="psoj:PHYSODRAFT_519560"/>
<keyword evidence="1" id="KW-0472">Membrane</keyword>
<dbReference type="SMART" id="SM00220">
    <property type="entry name" value="S_TKc"/>
    <property type="match status" value="1"/>
</dbReference>
<reference evidence="3 4" key="1">
    <citation type="journal article" date="2006" name="Science">
        <title>Phytophthora genome sequences uncover evolutionary origins and mechanisms of pathogenesis.</title>
        <authorList>
            <person name="Tyler B.M."/>
            <person name="Tripathy S."/>
            <person name="Zhang X."/>
            <person name="Dehal P."/>
            <person name="Jiang R.H."/>
            <person name="Aerts A."/>
            <person name="Arredondo F.D."/>
            <person name="Baxter L."/>
            <person name="Bensasson D."/>
            <person name="Beynon J.L."/>
            <person name="Chapman J."/>
            <person name="Damasceno C.M."/>
            <person name="Dorrance A.E."/>
            <person name="Dou D."/>
            <person name="Dickerman A.W."/>
            <person name="Dubchak I.L."/>
            <person name="Garbelotto M."/>
            <person name="Gijzen M."/>
            <person name="Gordon S.G."/>
            <person name="Govers F."/>
            <person name="Grunwald N.J."/>
            <person name="Huang W."/>
            <person name="Ivors K.L."/>
            <person name="Jones R.W."/>
            <person name="Kamoun S."/>
            <person name="Krampis K."/>
            <person name="Lamour K.H."/>
            <person name="Lee M.K."/>
            <person name="McDonald W.H."/>
            <person name="Medina M."/>
            <person name="Meijer H.J."/>
            <person name="Nordberg E.K."/>
            <person name="Maclean D.J."/>
            <person name="Ospina-Giraldo M.D."/>
            <person name="Morris P.F."/>
            <person name="Phuntumart V."/>
            <person name="Putnam N.H."/>
            <person name="Rash S."/>
            <person name="Rose J.K."/>
            <person name="Sakihama Y."/>
            <person name="Salamov A.A."/>
            <person name="Savidor A."/>
            <person name="Scheuring C.F."/>
            <person name="Smith B.M."/>
            <person name="Sobral B.W."/>
            <person name="Terry A."/>
            <person name="Torto-Alalibo T.A."/>
            <person name="Win J."/>
            <person name="Xu Z."/>
            <person name="Zhang H."/>
            <person name="Grigoriev I.V."/>
            <person name="Rokhsar D.S."/>
            <person name="Boore J.L."/>
        </authorList>
    </citation>
    <scope>NUCLEOTIDE SEQUENCE [LARGE SCALE GENOMIC DNA]</scope>
    <source>
        <strain evidence="3 4">P6497</strain>
    </source>
</reference>
<dbReference type="InParanoid" id="G5A166"/>
<sequence length="607" mass="65637">MQILAPASSCSLQSCTSIEFGGATYYYNTTCVDDAVSVPDLAATAFAGSSYIVMEQFSRGNCSADSYAQTHVLQALNRCMPYAISSISAAANASTVALILEDGSVNIQFFNAARCSKTPDSIVSTNLTQVAEHECYLSSRFYVNADDDVVRVSTGVSSSSSDAASSSASGTSVTIESVADDGGQRFSAATLIGSLSVAAVLVLSVVAFVAWKWRSTKRKLMLARNTEHNNSVAMLEPDDMVYMSKPVSGRTILPLSSLSSSTCSTFPEQTMTRSFNPVLSSFSSSFQPRTFIPGSSSSSIFQGTTTNRPWEDDFVVAARIPRDKVVVVQLLSRGGFGVVYSGLYGGRRVAVKMLLPETRRSISHVVDLLAEVKMMASMEHPHIVEFIGVAWDSLTNMCVVSEFMAGGDLKALLSDYEEQEYPMGFSREKLKIALHIAHALTYMHSLDPPIIHRDLKSKNVLLNEKLDAKLTDFGTSRERVNESMTGGVGTCLWMAPEVMIGDKYDDKADMFSFGVVLSELDTHSSPYWHAKDPNDSSRQLPEPAILQMVAIGKLHVKFSKGATKAVVELGNSCVSLDPKARPTASEALYKLHTILAEDVEKGGVVVE</sequence>
<feature type="domain" description="Protein kinase" evidence="2">
    <location>
        <begin position="325"/>
        <end position="595"/>
    </location>
</feature>
<dbReference type="InterPro" id="IPR011009">
    <property type="entry name" value="Kinase-like_dom_sf"/>
</dbReference>
<dbReference type="OMA" id="WHAKDPN"/>
<dbReference type="STRING" id="1094619.G5A166"/>
<keyword evidence="1" id="KW-0812">Transmembrane</keyword>
<dbReference type="RefSeq" id="XP_009533412.1">
    <property type="nucleotide sequence ID" value="XM_009535117.1"/>
</dbReference>
<dbReference type="AlphaFoldDB" id="G5A166"/>
<dbReference type="Gene3D" id="3.30.200.20">
    <property type="entry name" value="Phosphorylase Kinase, domain 1"/>
    <property type="match status" value="1"/>
</dbReference>
<name>G5A166_PHYSP</name>
<dbReference type="PROSITE" id="PS50011">
    <property type="entry name" value="PROTEIN_KINASE_DOM"/>
    <property type="match status" value="1"/>
</dbReference>
<keyword evidence="1" id="KW-1133">Transmembrane helix</keyword>
<dbReference type="PROSITE" id="PS00108">
    <property type="entry name" value="PROTEIN_KINASE_ST"/>
    <property type="match status" value="1"/>
</dbReference>
<dbReference type="SMR" id="G5A166"/>
<gene>
    <name evidence="3" type="ORF">PHYSODRAFT_519560</name>
</gene>
<dbReference type="PANTHER" id="PTHR44329:SF214">
    <property type="entry name" value="PROTEIN KINASE DOMAIN-CONTAINING PROTEIN"/>
    <property type="match status" value="1"/>
</dbReference>
<protein>
    <recommendedName>
        <fullName evidence="2">Protein kinase domain-containing protein</fullName>
    </recommendedName>
</protein>
<dbReference type="InterPro" id="IPR000719">
    <property type="entry name" value="Prot_kinase_dom"/>
</dbReference>
<accession>G5A166</accession>
<evidence type="ECO:0000313" key="3">
    <source>
        <dbReference type="EMBL" id="EGZ10667.1"/>
    </source>
</evidence>
<dbReference type="EMBL" id="JH159158">
    <property type="protein sequence ID" value="EGZ10667.1"/>
    <property type="molecule type" value="Genomic_DNA"/>
</dbReference>
<dbReference type="InterPro" id="IPR008271">
    <property type="entry name" value="Ser/Thr_kinase_AS"/>
</dbReference>
<dbReference type="PANTHER" id="PTHR44329">
    <property type="entry name" value="SERINE/THREONINE-PROTEIN KINASE TNNI3K-RELATED"/>
    <property type="match status" value="1"/>
</dbReference>
<evidence type="ECO:0000259" key="2">
    <source>
        <dbReference type="PROSITE" id="PS50011"/>
    </source>
</evidence>
<proteinExistence type="predicted"/>
<evidence type="ECO:0000313" key="4">
    <source>
        <dbReference type="Proteomes" id="UP000002640"/>
    </source>
</evidence>
<dbReference type="Gene3D" id="1.10.510.10">
    <property type="entry name" value="Transferase(Phosphotransferase) domain 1"/>
    <property type="match status" value="1"/>
</dbReference>